<evidence type="ECO:0000313" key="7">
    <source>
        <dbReference type="EMBL" id="MFH5208489.1"/>
    </source>
</evidence>
<evidence type="ECO:0000313" key="9">
    <source>
        <dbReference type="EMBL" id="MFH5242080.1"/>
    </source>
</evidence>
<name>A0ABW7KJ62_9NOCA</name>
<gene>
    <name evidence="9" type="ORF">ACHIPV_09295</name>
    <name evidence="7" type="ORF">ACHIPZ_09790</name>
    <name evidence="8" type="ORF">ACHIRB_17145</name>
</gene>
<evidence type="ECO:0000313" key="10">
    <source>
        <dbReference type="Proteomes" id="UP001609175"/>
    </source>
</evidence>
<dbReference type="EMBL" id="JBIMSO010000041">
    <property type="protein sequence ID" value="MFH5208489.1"/>
    <property type="molecule type" value="Genomic_DNA"/>
</dbReference>
<evidence type="ECO:0000259" key="6">
    <source>
        <dbReference type="Pfam" id="PF26343"/>
    </source>
</evidence>
<feature type="domain" description="PIN" evidence="5">
    <location>
        <begin position="6"/>
        <end position="113"/>
    </location>
</feature>
<evidence type="ECO:0000259" key="5">
    <source>
        <dbReference type="Pfam" id="PF13470"/>
    </source>
</evidence>
<dbReference type="EMBL" id="JBIMSP010000011">
    <property type="protein sequence ID" value="MFH5242080.1"/>
    <property type="molecule type" value="Genomic_DNA"/>
</dbReference>
<dbReference type="Proteomes" id="UP001609175">
    <property type="component" value="Unassembled WGS sequence"/>
</dbReference>
<evidence type="ECO:0000256" key="1">
    <source>
        <dbReference type="ARBA" id="ARBA00022722"/>
    </source>
</evidence>
<evidence type="ECO:0000256" key="3">
    <source>
        <dbReference type="ARBA" id="ARBA00022801"/>
    </source>
</evidence>
<sequence>MPTNFRVVIDACVMLPQTLNDLLLTLAEEELFQPIWTAELLDEVERNLVKKFGVSPANAAYRIRQMRKAFPLAESETEGYRDLIGSMKNHRKDRHVLAGAVRAGAALIVTANLKDFPDRALEPYDINAVHPDEFLLDQLDLDEHRVFEAIDRLLQRNTRPPRSLLQLADSLRPVTPKFAGVLTDRIRSAPPPLEIVEDNSFDTFFDQNPPFATPWGTAHYWRLALFSREENAVALARLTVDPQAWGNFDDIETRLTGYTLASGVHDHVERDDIAYVKFVPDSGHSMRAFGDVVYDDYLVLALTRASDDNLWRAYGLSESWPNSANPIRRTD</sequence>
<proteinExistence type="predicted"/>
<dbReference type="Pfam" id="PF26343">
    <property type="entry name" value="VapC50_C"/>
    <property type="match status" value="1"/>
</dbReference>
<protein>
    <submittedName>
        <fullName evidence="9">PIN domain-containing protein</fullName>
    </submittedName>
</protein>
<keyword evidence="4" id="KW-0460">Magnesium</keyword>
<evidence type="ECO:0000313" key="12">
    <source>
        <dbReference type="Proteomes" id="UP001609219"/>
    </source>
</evidence>
<keyword evidence="1" id="KW-0540">Nuclease</keyword>
<feature type="domain" description="VapC50 C-terminal" evidence="6">
    <location>
        <begin position="131"/>
        <end position="182"/>
    </location>
</feature>
<evidence type="ECO:0000313" key="11">
    <source>
        <dbReference type="Proteomes" id="UP001609176"/>
    </source>
</evidence>
<evidence type="ECO:0000256" key="2">
    <source>
        <dbReference type="ARBA" id="ARBA00022723"/>
    </source>
</evidence>
<dbReference type="RefSeq" id="WP_395113987.1">
    <property type="nucleotide sequence ID" value="NZ_JBIMSN010000072.1"/>
</dbReference>
<dbReference type="InterPro" id="IPR058652">
    <property type="entry name" value="VapC50_C"/>
</dbReference>
<dbReference type="EMBL" id="JBIMSN010000072">
    <property type="protein sequence ID" value="MFH5230290.1"/>
    <property type="molecule type" value="Genomic_DNA"/>
</dbReference>
<dbReference type="Pfam" id="PF13470">
    <property type="entry name" value="PIN_3"/>
    <property type="match status" value="1"/>
</dbReference>
<organism evidence="9 11">
    <name type="scientific">Antrihabitans spumae</name>
    <dbReference type="NCBI Taxonomy" id="3373370"/>
    <lineage>
        <taxon>Bacteria</taxon>
        <taxon>Bacillati</taxon>
        <taxon>Actinomycetota</taxon>
        <taxon>Actinomycetes</taxon>
        <taxon>Mycobacteriales</taxon>
        <taxon>Nocardiaceae</taxon>
        <taxon>Antrihabitans</taxon>
    </lineage>
</organism>
<dbReference type="InterPro" id="IPR002716">
    <property type="entry name" value="PIN_dom"/>
</dbReference>
<keyword evidence="12" id="KW-1185">Reference proteome</keyword>
<evidence type="ECO:0000313" key="8">
    <source>
        <dbReference type="EMBL" id="MFH5230290.1"/>
    </source>
</evidence>
<dbReference type="Proteomes" id="UP001609176">
    <property type="component" value="Unassembled WGS sequence"/>
</dbReference>
<keyword evidence="2" id="KW-0479">Metal-binding</keyword>
<comment type="caution">
    <text evidence="9">The sequence shown here is derived from an EMBL/GenBank/DDBJ whole genome shotgun (WGS) entry which is preliminary data.</text>
</comment>
<accession>A0ABW7KJ62</accession>
<evidence type="ECO:0000256" key="4">
    <source>
        <dbReference type="ARBA" id="ARBA00022842"/>
    </source>
</evidence>
<keyword evidence="3" id="KW-0378">Hydrolase</keyword>
<dbReference type="Proteomes" id="UP001609219">
    <property type="component" value="Unassembled WGS sequence"/>
</dbReference>
<reference evidence="10 11" key="1">
    <citation type="submission" date="2024-10" db="EMBL/GenBank/DDBJ databases">
        <authorList>
            <person name="Riesco R."/>
        </authorList>
    </citation>
    <scope>NUCLEOTIDE SEQUENCE [LARGE SCALE GENOMIC DNA]</scope>
    <source>
        <strain evidence="9 11">NCIMB 15448</strain>
        <strain evidence="7 10">NCIMB 15449</strain>
        <strain evidence="8 12">NCIMB 15450</strain>
    </source>
</reference>